<dbReference type="Proteomes" id="UP001500393">
    <property type="component" value="Unassembled WGS sequence"/>
</dbReference>
<keyword evidence="3" id="KW-1185">Reference proteome</keyword>
<dbReference type="EMBL" id="BAAAOS010000008">
    <property type="protein sequence ID" value="GAA1560347.1"/>
    <property type="molecule type" value="Genomic_DNA"/>
</dbReference>
<evidence type="ECO:0000313" key="2">
    <source>
        <dbReference type="EMBL" id="GAA1560347.1"/>
    </source>
</evidence>
<gene>
    <name evidence="2" type="ORF">GCM10009789_12030</name>
</gene>
<comment type="caution">
    <text evidence="2">The sequence shown here is derived from an EMBL/GenBank/DDBJ whole genome shotgun (WGS) entry which is preliminary data.</text>
</comment>
<accession>A0ABP4NH33</accession>
<evidence type="ECO:0000256" key="1">
    <source>
        <dbReference type="SAM" id="MobiDB-lite"/>
    </source>
</evidence>
<feature type="compositionally biased region" description="Low complexity" evidence="1">
    <location>
        <begin position="1"/>
        <end position="20"/>
    </location>
</feature>
<organism evidence="2 3">
    <name type="scientific">Kribbella sancticallisti</name>
    <dbReference type="NCBI Taxonomy" id="460087"/>
    <lineage>
        <taxon>Bacteria</taxon>
        <taxon>Bacillati</taxon>
        <taxon>Actinomycetota</taxon>
        <taxon>Actinomycetes</taxon>
        <taxon>Propionibacteriales</taxon>
        <taxon>Kribbellaceae</taxon>
        <taxon>Kribbella</taxon>
    </lineage>
</organism>
<reference evidence="3" key="1">
    <citation type="journal article" date="2019" name="Int. J. Syst. Evol. Microbiol.">
        <title>The Global Catalogue of Microorganisms (GCM) 10K type strain sequencing project: providing services to taxonomists for standard genome sequencing and annotation.</title>
        <authorList>
            <consortium name="The Broad Institute Genomics Platform"/>
            <consortium name="The Broad Institute Genome Sequencing Center for Infectious Disease"/>
            <person name="Wu L."/>
            <person name="Ma J."/>
        </authorList>
    </citation>
    <scope>NUCLEOTIDE SEQUENCE [LARGE SCALE GENOMIC DNA]</scope>
    <source>
        <strain evidence="3">JCM 14969</strain>
    </source>
</reference>
<name>A0ABP4NH33_9ACTN</name>
<feature type="region of interest" description="Disordered" evidence="1">
    <location>
        <begin position="1"/>
        <end position="21"/>
    </location>
</feature>
<sequence>MVEPTAANTATNETTAETNASRSVLSRLARFVAPVTCRIEVCALLSF</sequence>
<evidence type="ECO:0000313" key="3">
    <source>
        <dbReference type="Proteomes" id="UP001500393"/>
    </source>
</evidence>
<protein>
    <submittedName>
        <fullName evidence="2">Uncharacterized protein</fullName>
    </submittedName>
</protein>
<proteinExistence type="predicted"/>